<reference evidence="4" key="1">
    <citation type="submission" date="2021-03" db="EMBL/GenBank/DDBJ databases">
        <authorList>
            <person name="Wang G."/>
        </authorList>
    </citation>
    <scope>NUCLEOTIDE SEQUENCE</scope>
    <source>
        <strain evidence="4">KCTC 12899</strain>
    </source>
</reference>
<organism evidence="4 5">
    <name type="scientific">Acanthopleuribacter pedis</name>
    <dbReference type="NCBI Taxonomy" id="442870"/>
    <lineage>
        <taxon>Bacteria</taxon>
        <taxon>Pseudomonadati</taxon>
        <taxon>Acidobacteriota</taxon>
        <taxon>Holophagae</taxon>
        <taxon>Acanthopleuribacterales</taxon>
        <taxon>Acanthopleuribacteraceae</taxon>
        <taxon>Acanthopleuribacter</taxon>
    </lineage>
</organism>
<keyword evidence="5" id="KW-1185">Reference proteome</keyword>
<dbReference type="Proteomes" id="UP000664417">
    <property type="component" value="Unassembled WGS sequence"/>
</dbReference>
<dbReference type="PROSITE" id="PS50893">
    <property type="entry name" value="ABC_TRANSPORTER_2"/>
    <property type="match status" value="2"/>
</dbReference>
<dbReference type="PANTHER" id="PTHR24220">
    <property type="entry name" value="IMPORT ATP-BINDING PROTEIN"/>
    <property type="match status" value="1"/>
</dbReference>
<gene>
    <name evidence="4" type="ORF">J3U88_17190</name>
</gene>
<dbReference type="InterPro" id="IPR003439">
    <property type="entry name" value="ABC_transporter-like_ATP-bd"/>
</dbReference>
<comment type="caution">
    <text evidence="4">The sequence shown here is derived from an EMBL/GenBank/DDBJ whole genome shotgun (WGS) entry which is preliminary data.</text>
</comment>
<dbReference type="EMBL" id="JAFREP010000016">
    <property type="protein sequence ID" value="MBO1320213.1"/>
    <property type="molecule type" value="Genomic_DNA"/>
</dbReference>
<dbReference type="SUPFAM" id="SSF52540">
    <property type="entry name" value="P-loop containing nucleoside triphosphate hydrolases"/>
    <property type="match status" value="2"/>
</dbReference>
<name>A0A8J7QL23_9BACT</name>
<dbReference type="GO" id="GO:0005524">
    <property type="term" value="F:ATP binding"/>
    <property type="evidence" value="ECO:0007669"/>
    <property type="project" value="UniProtKB-KW"/>
</dbReference>
<evidence type="ECO:0000313" key="5">
    <source>
        <dbReference type="Proteomes" id="UP000664417"/>
    </source>
</evidence>
<feature type="domain" description="ABC transporter" evidence="3">
    <location>
        <begin position="249"/>
        <end position="467"/>
    </location>
</feature>
<proteinExistence type="predicted"/>
<dbReference type="Gene3D" id="3.40.50.300">
    <property type="entry name" value="P-loop containing nucleotide triphosphate hydrolases"/>
    <property type="match status" value="2"/>
</dbReference>
<dbReference type="InterPro" id="IPR027417">
    <property type="entry name" value="P-loop_NTPase"/>
</dbReference>
<accession>A0A8J7QL23</accession>
<evidence type="ECO:0000256" key="1">
    <source>
        <dbReference type="ARBA" id="ARBA00022741"/>
    </source>
</evidence>
<dbReference type="AlphaFoldDB" id="A0A8J7QL23"/>
<keyword evidence="1" id="KW-0547">Nucleotide-binding</keyword>
<protein>
    <submittedName>
        <fullName evidence="4">ATP-binding cassette domain-containing protein</fullName>
    </submittedName>
</protein>
<evidence type="ECO:0000256" key="2">
    <source>
        <dbReference type="ARBA" id="ARBA00022840"/>
    </source>
</evidence>
<keyword evidence="2 4" id="KW-0067">ATP-binding</keyword>
<dbReference type="InterPro" id="IPR017871">
    <property type="entry name" value="ABC_transporter-like_CS"/>
</dbReference>
<evidence type="ECO:0000259" key="3">
    <source>
        <dbReference type="PROSITE" id="PS50893"/>
    </source>
</evidence>
<feature type="domain" description="ABC transporter" evidence="3">
    <location>
        <begin position="10"/>
        <end position="228"/>
    </location>
</feature>
<dbReference type="InterPro" id="IPR003593">
    <property type="entry name" value="AAA+_ATPase"/>
</dbReference>
<sequence length="468" mass="51592">MTPTAVAEDVQVPALIVPGDRGRLLDLPAMTLVRGRHTAVVGPSGAGKSLFLHALFGWLKDGPDAVLSPRDGGYLMIQDPGGGLTPALSVAGHFRELGLGRDWRARVTAVMARLDLDAVLLSRLPEQLSGGQRQRVMLALILCRRPRWVVCDEPAASLDRDAERAMVALLKAEADHFGFTLVFVTHQGRLVREMADQVLMIDRGKAAFFGGVAAFFEAPARGVHADLVAAWQARDAVSPPPVSSDEPRLLHGRVALGYGDVWLVRDWPLHLTPGRLHWLAAPSGAGKTTLAKLLAGFPEPARWAGELALAEKPLAADWRLRSVEHRYAVAWLFQHGHAAFNPHTPMAQQWKRLIAGCADRQARPLAELAQAFERWREILGLGSLDFARSPATFSIGERQRCQLLRALLLQPRLLIADELLSALDVLTRRVLLDLLRRFAEERQAAVLLFSHNPDWDTTRDRRLLWPAG</sequence>
<dbReference type="GO" id="GO:0022857">
    <property type="term" value="F:transmembrane transporter activity"/>
    <property type="evidence" value="ECO:0007669"/>
    <property type="project" value="TreeGrafter"/>
</dbReference>
<dbReference type="InterPro" id="IPR015854">
    <property type="entry name" value="ABC_transpr_LolD-like"/>
</dbReference>
<evidence type="ECO:0000313" key="4">
    <source>
        <dbReference type="EMBL" id="MBO1320213.1"/>
    </source>
</evidence>
<dbReference type="PROSITE" id="PS00211">
    <property type="entry name" value="ABC_TRANSPORTER_1"/>
    <property type="match status" value="1"/>
</dbReference>
<dbReference type="GO" id="GO:0005886">
    <property type="term" value="C:plasma membrane"/>
    <property type="evidence" value="ECO:0007669"/>
    <property type="project" value="TreeGrafter"/>
</dbReference>
<dbReference type="RefSeq" id="WP_207860167.1">
    <property type="nucleotide sequence ID" value="NZ_JAFREP010000016.1"/>
</dbReference>
<dbReference type="SMART" id="SM00382">
    <property type="entry name" value="AAA"/>
    <property type="match status" value="2"/>
</dbReference>
<dbReference type="GO" id="GO:0016887">
    <property type="term" value="F:ATP hydrolysis activity"/>
    <property type="evidence" value="ECO:0007669"/>
    <property type="project" value="InterPro"/>
</dbReference>
<dbReference type="Pfam" id="PF00005">
    <property type="entry name" value="ABC_tran"/>
    <property type="match status" value="2"/>
</dbReference>